<dbReference type="AlphaFoldDB" id="A0A1L9ULR1"/>
<dbReference type="GO" id="GO:0000978">
    <property type="term" value="F:RNA polymerase II cis-regulatory region sequence-specific DNA binding"/>
    <property type="evidence" value="ECO:0007669"/>
    <property type="project" value="TreeGrafter"/>
</dbReference>
<dbReference type="InterPro" id="IPR051430">
    <property type="entry name" value="Fungal_TF_Env_Response"/>
</dbReference>
<evidence type="ECO:0000256" key="3">
    <source>
        <dbReference type="ARBA" id="ARBA00023015"/>
    </source>
</evidence>
<dbReference type="Pfam" id="PF04082">
    <property type="entry name" value="Fungal_trans"/>
    <property type="match status" value="1"/>
</dbReference>
<dbReference type="InterPro" id="IPR007219">
    <property type="entry name" value="XnlR_reg_dom"/>
</dbReference>
<evidence type="ECO:0000256" key="1">
    <source>
        <dbReference type="ARBA" id="ARBA00022723"/>
    </source>
</evidence>
<reference evidence="10" key="1">
    <citation type="journal article" date="2017" name="Genome Biol.">
        <title>Comparative genomics reveals high biological diversity and specific adaptations in the industrially and medically important fungal genus Aspergillus.</title>
        <authorList>
            <person name="de Vries R.P."/>
            <person name="Riley R."/>
            <person name="Wiebenga A."/>
            <person name="Aguilar-Osorio G."/>
            <person name="Amillis S."/>
            <person name="Uchima C.A."/>
            <person name="Anderluh G."/>
            <person name="Asadollahi M."/>
            <person name="Askin M."/>
            <person name="Barry K."/>
            <person name="Battaglia E."/>
            <person name="Bayram O."/>
            <person name="Benocci T."/>
            <person name="Braus-Stromeyer S.A."/>
            <person name="Caldana C."/>
            <person name="Canovas D."/>
            <person name="Cerqueira G.C."/>
            <person name="Chen F."/>
            <person name="Chen W."/>
            <person name="Choi C."/>
            <person name="Clum A."/>
            <person name="Dos Santos R.A."/>
            <person name="Damasio A.R."/>
            <person name="Diallinas G."/>
            <person name="Emri T."/>
            <person name="Fekete E."/>
            <person name="Flipphi M."/>
            <person name="Freyberg S."/>
            <person name="Gallo A."/>
            <person name="Gournas C."/>
            <person name="Habgood R."/>
            <person name="Hainaut M."/>
            <person name="Harispe M.L."/>
            <person name="Henrissat B."/>
            <person name="Hilden K.S."/>
            <person name="Hope R."/>
            <person name="Hossain A."/>
            <person name="Karabika E."/>
            <person name="Karaffa L."/>
            <person name="Karanyi Z."/>
            <person name="Krasevec N."/>
            <person name="Kuo A."/>
            <person name="Kusch H."/>
            <person name="LaButti K."/>
            <person name="Lagendijk E.L."/>
            <person name="Lapidus A."/>
            <person name="Levasseur A."/>
            <person name="Lindquist E."/>
            <person name="Lipzen A."/>
            <person name="Logrieco A.F."/>
            <person name="MacCabe A."/>
            <person name="Maekelae M.R."/>
            <person name="Malavazi I."/>
            <person name="Melin P."/>
            <person name="Meyer V."/>
            <person name="Mielnichuk N."/>
            <person name="Miskei M."/>
            <person name="Molnar A.P."/>
            <person name="Mule G."/>
            <person name="Ngan C.Y."/>
            <person name="Orejas M."/>
            <person name="Orosz E."/>
            <person name="Ouedraogo J.P."/>
            <person name="Overkamp K.M."/>
            <person name="Park H.-S."/>
            <person name="Perrone G."/>
            <person name="Piumi F."/>
            <person name="Punt P.J."/>
            <person name="Ram A.F."/>
            <person name="Ramon A."/>
            <person name="Rauscher S."/>
            <person name="Record E."/>
            <person name="Riano-Pachon D.M."/>
            <person name="Robert V."/>
            <person name="Roehrig J."/>
            <person name="Ruller R."/>
            <person name="Salamov A."/>
            <person name="Salih N.S."/>
            <person name="Samson R.A."/>
            <person name="Sandor E."/>
            <person name="Sanguinetti M."/>
            <person name="Schuetze T."/>
            <person name="Sepcic K."/>
            <person name="Shelest E."/>
            <person name="Sherlock G."/>
            <person name="Sophianopoulou V."/>
            <person name="Squina F.M."/>
            <person name="Sun H."/>
            <person name="Susca A."/>
            <person name="Todd R.B."/>
            <person name="Tsang A."/>
            <person name="Unkles S.E."/>
            <person name="van de Wiele N."/>
            <person name="van Rossen-Uffink D."/>
            <person name="Oliveira J.V."/>
            <person name="Vesth T.C."/>
            <person name="Visser J."/>
            <person name="Yu J.-H."/>
            <person name="Zhou M."/>
            <person name="Andersen M.R."/>
            <person name="Archer D.B."/>
            <person name="Baker S.E."/>
            <person name="Benoit I."/>
            <person name="Brakhage A.A."/>
            <person name="Braus G.H."/>
            <person name="Fischer R."/>
            <person name="Frisvad J.C."/>
            <person name="Goldman G.H."/>
            <person name="Houbraken J."/>
            <person name="Oakley B."/>
            <person name="Pocsi I."/>
            <person name="Scazzocchio C."/>
            <person name="Seiboth B."/>
            <person name="vanKuyk P.A."/>
            <person name="Wortman J."/>
            <person name="Dyer P.S."/>
            <person name="Grigoriev I.V."/>
        </authorList>
    </citation>
    <scope>NUCLEOTIDE SEQUENCE [LARGE SCALE GENOMIC DNA]</scope>
    <source>
        <strain evidence="10">CBS 101740 / IMI 381727 / IBT 21946</strain>
    </source>
</reference>
<keyword evidence="3" id="KW-0805">Transcription regulation</keyword>
<proteinExistence type="predicted"/>
<feature type="compositionally biased region" description="Low complexity" evidence="7">
    <location>
        <begin position="1"/>
        <end position="10"/>
    </location>
</feature>
<name>A0A1L9ULR1_ASPBC</name>
<evidence type="ECO:0000313" key="10">
    <source>
        <dbReference type="Proteomes" id="UP000184499"/>
    </source>
</evidence>
<evidence type="ECO:0000256" key="5">
    <source>
        <dbReference type="ARBA" id="ARBA00023163"/>
    </source>
</evidence>
<dbReference type="GeneID" id="93579773"/>
<protein>
    <recommendedName>
        <fullName evidence="8">Xylanolytic transcriptional activator regulatory domain-containing protein</fullName>
    </recommendedName>
</protein>
<evidence type="ECO:0000256" key="6">
    <source>
        <dbReference type="ARBA" id="ARBA00023242"/>
    </source>
</evidence>
<keyword evidence="5" id="KW-0804">Transcription</keyword>
<evidence type="ECO:0000256" key="7">
    <source>
        <dbReference type="SAM" id="MobiDB-lite"/>
    </source>
</evidence>
<dbReference type="PANTHER" id="PTHR31944:SF131">
    <property type="entry name" value="HEME-RESPONSIVE ZINC FINGER TRANSCRIPTION FACTOR HAP1"/>
    <property type="match status" value="1"/>
</dbReference>
<dbReference type="CDD" id="cd12148">
    <property type="entry name" value="fungal_TF_MHR"/>
    <property type="match status" value="1"/>
</dbReference>
<dbReference type="GO" id="GO:0008270">
    <property type="term" value="F:zinc ion binding"/>
    <property type="evidence" value="ECO:0007669"/>
    <property type="project" value="InterPro"/>
</dbReference>
<dbReference type="Proteomes" id="UP000184499">
    <property type="component" value="Unassembled WGS sequence"/>
</dbReference>
<keyword evidence="6" id="KW-0539">Nucleus</keyword>
<evidence type="ECO:0000259" key="8">
    <source>
        <dbReference type="SMART" id="SM00906"/>
    </source>
</evidence>
<evidence type="ECO:0000313" key="9">
    <source>
        <dbReference type="EMBL" id="OJJ72607.1"/>
    </source>
</evidence>
<organism evidence="9 10">
    <name type="scientific">Aspergillus brasiliensis (strain CBS 101740 / IMI 381727 / IBT 21946)</name>
    <dbReference type="NCBI Taxonomy" id="767769"/>
    <lineage>
        <taxon>Eukaryota</taxon>
        <taxon>Fungi</taxon>
        <taxon>Dikarya</taxon>
        <taxon>Ascomycota</taxon>
        <taxon>Pezizomycotina</taxon>
        <taxon>Eurotiomycetes</taxon>
        <taxon>Eurotiomycetidae</taxon>
        <taxon>Eurotiales</taxon>
        <taxon>Aspergillaceae</taxon>
        <taxon>Aspergillus</taxon>
        <taxon>Aspergillus subgen. Circumdati</taxon>
    </lineage>
</organism>
<dbReference type="EMBL" id="KV878683">
    <property type="protein sequence ID" value="OJJ72607.1"/>
    <property type="molecule type" value="Genomic_DNA"/>
</dbReference>
<keyword evidence="1" id="KW-0479">Metal-binding</keyword>
<accession>A0A1L9ULR1</accession>
<feature type="compositionally biased region" description="Basic and acidic residues" evidence="7">
    <location>
        <begin position="39"/>
        <end position="48"/>
    </location>
</feature>
<keyword evidence="10" id="KW-1185">Reference proteome</keyword>
<sequence length="699" mass="79741">MMESDSSASSAKRRRTALACEESREHQDTLADDAPPAPESHDLSERSSQHAAEQSAQVLADTAATSYTNDQDGELQPAPPPVEALPERVQHQGQRFMESRRSPSIVPDQFTINGTISKTRFFGNTQRSICERRVRPFFAMFLERHNPVNSYIYALIEQTERLTRAAKARDILRQPVCPDMRDLFPPKRVADQLVNAYLRTMESVYRIVHIPSFWLNYDGYWASSGPIPPWVMIELLLIMAMGSVFCHDKGQEDLPIPRGVVLQWIYTAQNWLRSSFERSQLHFENLHLYCLLLIARQIYPIGRDLVWLSAGTLLRTAMHIGLHTDPSHMPQIPRLEAEIRRRLWATILEFNLQTSADAGGLPLISPDDYDCRPPANIDDIRLETGPVEPPETFTQASLQIALVRSLPIRLRIVRFTNDFRSGVSYDEALRLSAELTAIYQRNATLFRFFRNRVTPFQTHLFDLMTQRFLLALHDPFSIRAKLDPTYHYSRDLNLQTALQILSPFSSDATDSTRYSDYGHLLLLGAAPYRDVPFQAICVIADESLDRLQHSPMTAATPDPAQNSQALRLRSILERCTAHCMERMHADEHNIKDYLVSSLFLAHIDARLQGKFIEFAVRNAFRSDLKTCIDLLEKLVETVAKSDWRDVNGKSLGASQGTGNTLNGNPEDHYWPPNYGKLILEDLEDDFDEGLDIHTWLMQP</sequence>
<evidence type="ECO:0000256" key="4">
    <source>
        <dbReference type="ARBA" id="ARBA00023125"/>
    </source>
</evidence>
<keyword evidence="4" id="KW-0238">DNA-binding</keyword>
<evidence type="ECO:0000256" key="2">
    <source>
        <dbReference type="ARBA" id="ARBA00022833"/>
    </source>
</evidence>
<dbReference type="RefSeq" id="XP_067479855.1">
    <property type="nucleotide sequence ID" value="XM_067627285.1"/>
</dbReference>
<feature type="region of interest" description="Disordered" evidence="7">
    <location>
        <begin position="1"/>
        <end position="60"/>
    </location>
</feature>
<feature type="region of interest" description="Disordered" evidence="7">
    <location>
        <begin position="88"/>
        <end position="108"/>
    </location>
</feature>
<dbReference type="OMA" id="REYDQYW"/>
<dbReference type="GO" id="GO:0001228">
    <property type="term" value="F:DNA-binding transcription activator activity, RNA polymerase II-specific"/>
    <property type="evidence" value="ECO:0007669"/>
    <property type="project" value="TreeGrafter"/>
</dbReference>
<feature type="compositionally biased region" description="Polar residues" evidence="7">
    <location>
        <begin position="652"/>
        <end position="663"/>
    </location>
</feature>
<dbReference type="GO" id="GO:0006351">
    <property type="term" value="P:DNA-templated transcription"/>
    <property type="evidence" value="ECO:0007669"/>
    <property type="project" value="InterPro"/>
</dbReference>
<feature type="region of interest" description="Disordered" evidence="7">
    <location>
        <begin position="649"/>
        <end position="668"/>
    </location>
</feature>
<dbReference type="PANTHER" id="PTHR31944">
    <property type="entry name" value="HEME-RESPONSIVE ZINC FINGER TRANSCRIPTION FACTOR HAP1"/>
    <property type="match status" value="1"/>
</dbReference>
<feature type="compositionally biased region" description="Polar residues" evidence="7">
    <location>
        <begin position="49"/>
        <end position="60"/>
    </location>
</feature>
<keyword evidence="2" id="KW-0862">Zinc</keyword>
<dbReference type="GO" id="GO:0005634">
    <property type="term" value="C:nucleus"/>
    <property type="evidence" value="ECO:0007669"/>
    <property type="project" value="TreeGrafter"/>
</dbReference>
<dbReference type="OrthoDB" id="4337792at2759"/>
<dbReference type="SMART" id="SM00906">
    <property type="entry name" value="Fungal_trans"/>
    <property type="match status" value="1"/>
</dbReference>
<dbReference type="VEuPathDB" id="FungiDB:ASPBRDRAFT_547430"/>
<feature type="domain" description="Xylanolytic transcriptional activator regulatory" evidence="8">
    <location>
        <begin position="306"/>
        <end position="380"/>
    </location>
</feature>
<gene>
    <name evidence="9" type="ORF">ASPBRDRAFT_547430</name>
</gene>